<gene>
    <name evidence="1" type="ORF">FKW44_021098</name>
</gene>
<evidence type="ECO:0000313" key="2">
    <source>
        <dbReference type="Proteomes" id="UP000595437"/>
    </source>
</evidence>
<name>A0A7T8GQW4_CALRO</name>
<dbReference type="OrthoDB" id="10018757at2759"/>
<protein>
    <submittedName>
        <fullName evidence="1">Uncharacterized protein</fullName>
    </submittedName>
</protein>
<dbReference type="Proteomes" id="UP000595437">
    <property type="component" value="Chromosome 15"/>
</dbReference>
<dbReference type="AlphaFoldDB" id="A0A7T8GQW4"/>
<organism evidence="1 2">
    <name type="scientific">Caligus rogercresseyi</name>
    <name type="common">Sea louse</name>
    <dbReference type="NCBI Taxonomy" id="217165"/>
    <lineage>
        <taxon>Eukaryota</taxon>
        <taxon>Metazoa</taxon>
        <taxon>Ecdysozoa</taxon>
        <taxon>Arthropoda</taxon>
        <taxon>Crustacea</taxon>
        <taxon>Multicrustacea</taxon>
        <taxon>Hexanauplia</taxon>
        <taxon>Copepoda</taxon>
        <taxon>Siphonostomatoida</taxon>
        <taxon>Caligidae</taxon>
        <taxon>Caligus</taxon>
    </lineage>
</organism>
<evidence type="ECO:0000313" key="1">
    <source>
        <dbReference type="EMBL" id="QQP36108.1"/>
    </source>
</evidence>
<reference evidence="2" key="1">
    <citation type="submission" date="2021-01" db="EMBL/GenBank/DDBJ databases">
        <title>Caligus Genome Assembly.</title>
        <authorList>
            <person name="Gallardo-Escarate C."/>
        </authorList>
    </citation>
    <scope>NUCLEOTIDE SEQUENCE [LARGE SCALE GENOMIC DNA]</scope>
</reference>
<proteinExistence type="predicted"/>
<dbReference type="EMBL" id="CP045904">
    <property type="protein sequence ID" value="QQP36108.1"/>
    <property type="molecule type" value="Genomic_DNA"/>
</dbReference>
<accession>A0A7T8GQW4</accession>
<sequence>MAIKFETSINTIFNVLHDDLGLSIKSARWDPKMLTEDHKIKRVRCAQAL</sequence>
<keyword evidence="2" id="KW-1185">Reference proteome</keyword>